<feature type="region of interest" description="Disordered" evidence="1">
    <location>
        <begin position="352"/>
        <end position="391"/>
    </location>
</feature>
<comment type="caution">
    <text evidence="2">The sequence shown here is derived from an EMBL/GenBank/DDBJ whole genome shotgun (WGS) entry which is preliminary data.</text>
</comment>
<protein>
    <recommendedName>
        <fullName evidence="4">DUF4283 domain-containing protein</fullName>
    </recommendedName>
</protein>
<evidence type="ECO:0008006" key="4">
    <source>
        <dbReference type="Google" id="ProtNLM"/>
    </source>
</evidence>
<reference evidence="2 3" key="1">
    <citation type="journal article" date="2018" name="PLoS Genet.">
        <title>Population sequencing reveals clonal diversity and ancestral inbreeding in the grapevine cultivar Chardonnay.</title>
        <authorList>
            <person name="Roach M.J."/>
            <person name="Johnson D.L."/>
            <person name="Bohlmann J."/>
            <person name="van Vuuren H.J."/>
            <person name="Jones S.J."/>
            <person name="Pretorius I.S."/>
            <person name="Schmidt S.A."/>
            <person name="Borneman A.R."/>
        </authorList>
    </citation>
    <scope>NUCLEOTIDE SEQUENCE [LARGE SCALE GENOMIC DNA]</scope>
    <source>
        <strain evidence="3">cv. Chardonnay</strain>
        <tissue evidence="2">Leaf</tissue>
    </source>
</reference>
<dbReference type="Proteomes" id="UP000288805">
    <property type="component" value="Unassembled WGS sequence"/>
</dbReference>
<accession>A0A438K4W1</accession>
<evidence type="ECO:0000313" key="2">
    <source>
        <dbReference type="EMBL" id="RVX16231.1"/>
    </source>
</evidence>
<proteinExistence type="predicted"/>
<gene>
    <name evidence="2" type="ORF">CK203_014506</name>
</gene>
<evidence type="ECO:0000313" key="3">
    <source>
        <dbReference type="Proteomes" id="UP000288805"/>
    </source>
</evidence>
<name>A0A438K4W1_VITVI</name>
<evidence type="ECO:0000256" key="1">
    <source>
        <dbReference type="SAM" id="MobiDB-lite"/>
    </source>
</evidence>
<organism evidence="2 3">
    <name type="scientific">Vitis vinifera</name>
    <name type="common">Grape</name>
    <dbReference type="NCBI Taxonomy" id="29760"/>
    <lineage>
        <taxon>Eukaryota</taxon>
        <taxon>Viridiplantae</taxon>
        <taxon>Streptophyta</taxon>
        <taxon>Embryophyta</taxon>
        <taxon>Tracheophyta</taxon>
        <taxon>Spermatophyta</taxon>
        <taxon>Magnoliopsida</taxon>
        <taxon>eudicotyledons</taxon>
        <taxon>Gunneridae</taxon>
        <taxon>Pentapetalae</taxon>
        <taxon>rosids</taxon>
        <taxon>Vitales</taxon>
        <taxon>Vitaceae</taxon>
        <taxon>Viteae</taxon>
        <taxon>Vitis</taxon>
    </lineage>
</organism>
<dbReference type="AlphaFoldDB" id="A0A438K4W1"/>
<dbReference type="EMBL" id="QGNW01000016">
    <property type="protein sequence ID" value="RVX16231.1"/>
    <property type="molecule type" value="Genomic_DNA"/>
</dbReference>
<sequence length="714" mass="79260">MAACSTFALKVPMLGILCKGGVKQEVGSKPKVSSFALKRNQMGVVRRKQILAIFRCSSVSNKGVLSPVPEISQDIIGETKGDEGLSRCSMVNKVCLPFSTSSEQGHPLAGAFVPKSLPVSSVSAVSSFVPPFFRFRVAFPLEAFNRNFKDCPFLRESLSSPRCFASQVRFHPQNLKLEYKRIRFQEEKEDCQKVFKFSKSRCCDDAMEKSERERVGERESKSEGGERVNLCASDGAESIVRLEPWNSRRKSSFEVESKTFEIEVEKKKGKVQVIIVERKKRGVVVEIRRKGRIYSLLRDENKGDASSVWGVEDLEKEKVQHLYPQRKEEGKGLGFLWWRRFRLGCCYGEEGESEGRGDAGGSKPQGSQPKSKKVGSLPRGSWDPKSVKGDDLRSWGTQMAQTWGLKGNLGLAKLGKGKVLLEFEMVVEAEKALNLGGNFAREDISATGEMEPIGRGREKCGGFLAIDSQTEKLEELQWARILVKLNGDDILSVVEIGVEGVCYSLTLWWEVRPGNEIVCRQRGGEEQRSRKERLRVTSLHARVGRGGSGLHWARVLGARLGCQWRDQEGLQLIGGPLGLTQSYSPFPKVGSSSIGPSSLEGSRRFKALEAIGAPGLARMDDCRGPSQSLVKNGRRKQIEEELYSVERSRTDSALIEEASRGKSHYACSSLRDPRRGECQPLGIDGGYQWLQGKLWKGVVFSSIYATRRKGLGGG</sequence>